<organism evidence="1 2">
    <name type="scientific">Neobacillus sedimentimangrovi</name>
    <dbReference type="NCBI Taxonomy" id="2699460"/>
    <lineage>
        <taxon>Bacteria</taxon>
        <taxon>Bacillati</taxon>
        <taxon>Bacillota</taxon>
        <taxon>Bacilli</taxon>
        <taxon>Bacillales</taxon>
        <taxon>Bacillaceae</taxon>
        <taxon>Neobacillus</taxon>
    </lineage>
</organism>
<reference evidence="1 2" key="1">
    <citation type="journal article" date="2023" name="Antonie Van Leeuwenhoek">
        <title>Unveiling the genomic potential of a novel thermostable glycoside hydrolases producing Neobacillus sedimentimangrovi UE25.</title>
        <authorList>
            <person name="Ejaz U."/>
            <person name="Saleem F."/>
            <person name="Rashid R."/>
            <person name="Hasan K.A."/>
            <person name="Syed M.N."/>
            <person name="Sohail M."/>
        </authorList>
    </citation>
    <scope>NUCLEOTIDE SEQUENCE [LARGE SCALE GENOMIC DNA]</scope>
    <source>
        <strain evidence="1 2">UE25</strain>
    </source>
</reference>
<gene>
    <name evidence="1" type="ORF">LRS37_09605</name>
</gene>
<proteinExistence type="predicted"/>
<dbReference type="EMBL" id="JAJODE010000023">
    <property type="protein sequence ID" value="MCD4839126.1"/>
    <property type="molecule type" value="Genomic_DNA"/>
</dbReference>
<keyword evidence="2" id="KW-1185">Reference proteome</keyword>
<protein>
    <submittedName>
        <fullName evidence="1">YppG family protein</fullName>
    </submittedName>
</protein>
<comment type="caution">
    <text evidence="1">The sequence shown here is derived from an EMBL/GenBank/DDBJ whole genome shotgun (WGS) entry which is preliminary data.</text>
</comment>
<dbReference type="InterPro" id="IPR025555">
    <property type="entry name" value="YppG"/>
</dbReference>
<accession>A0ABS8QIS2</accession>
<sequence length="184" mass="21167">MPVFGKMRLMDNFHYGFPSQMIHQGSFGVRWDGQQDYRNQAIMYQPPMQIRGLNPNLYQGVNVPHTIQPFGQNFQSGIMQTHMNYNQNHLQKDVQFLFQNPLQPKEEMMTNPYQHMSGYPLMNPYPKQSFIPKPPGGFQSFMNSFKSQDGTLDLNKMINTAGQMMNAVSQVTSLVKSFGGIFKT</sequence>
<dbReference type="Proteomes" id="UP001162836">
    <property type="component" value="Unassembled WGS sequence"/>
</dbReference>
<evidence type="ECO:0000313" key="1">
    <source>
        <dbReference type="EMBL" id="MCD4839126.1"/>
    </source>
</evidence>
<evidence type="ECO:0000313" key="2">
    <source>
        <dbReference type="Proteomes" id="UP001162836"/>
    </source>
</evidence>
<dbReference type="RefSeq" id="WP_051968176.1">
    <property type="nucleotide sequence ID" value="NZ_JAAFZF010000075.1"/>
</dbReference>
<dbReference type="Pfam" id="PF14179">
    <property type="entry name" value="YppG"/>
    <property type="match status" value="1"/>
</dbReference>
<name>A0ABS8QIS2_9BACI</name>